<dbReference type="InterPro" id="IPR052202">
    <property type="entry name" value="Yeast_MetPath_Reg"/>
</dbReference>
<proteinExistence type="predicted"/>
<organism evidence="9 10">
    <name type="scientific">Corynespora cassiicola Philippines</name>
    <dbReference type="NCBI Taxonomy" id="1448308"/>
    <lineage>
        <taxon>Eukaryota</taxon>
        <taxon>Fungi</taxon>
        <taxon>Dikarya</taxon>
        <taxon>Ascomycota</taxon>
        <taxon>Pezizomycotina</taxon>
        <taxon>Dothideomycetes</taxon>
        <taxon>Pleosporomycetidae</taxon>
        <taxon>Pleosporales</taxon>
        <taxon>Corynesporascaceae</taxon>
        <taxon>Corynespora</taxon>
    </lineage>
</organism>
<keyword evidence="4" id="KW-0805">Transcription regulation</keyword>
<comment type="subcellular location">
    <subcellularLocation>
        <location evidence="1">Nucleus</location>
    </subcellularLocation>
</comment>
<evidence type="ECO:0000256" key="7">
    <source>
        <dbReference type="ARBA" id="ARBA00023242"/>
    </source>
</evidence>
<evidence type="ECO:0000256" key="6">
    <source>
        <dbReference type="ARBA" id="ARBA00023163"/>
    </source>
</evidence>
<dbReference type="GO" id="GO:0045944">
    <property type="term" value="P:positive regulation of transcription by RNA polymerase II"/>
    <property type="evidence" value="ECO:0007669"/>
    <property type="project" value="TreeGrafter"/>
</dbReference>
<keyword evidence="10" id="KW-1185">Reference proteome</keyword>
<name>A0A2T2PB18_CORCC</name>
<evidence type="ECO:0000313" key="10">
    <source>
        <dbReference type="Proteomes" id="UP000240883"/>
    </source>
</evidence>
<evidence type="ECO:0000256" key="5">
    <source>
        <dbReference type="ARBA" id="ARBA00023125"/>
    </source>
</evidence>
<keyword evidence="6" id="KW-0804">Transcription</keyword>
<dbReference type="PANTHER" id="PTHR47782:SF12">
    <property type="entry name" value="ZN(II)2CYS6 TRANSCRIPTION FACTOR (EUROFUNG)"/>
    <property type="match status" value="1"/>
</dbReference>
<dbReference type="STRING" id="1448308.A0A2T2PB18"/>
<accession>A0A2T2PB18</accession>
<dbReference type="GO" id="GO:0008270">
    <property type="term" value="F:zinc ion binding"/>
    <property type="evidence" value="ECO:0007669"/>
    <property type="project" value="InterPro"/>
</dbReference>
<dbReference type="GO" id="GO:0000981">
    <property type="term" value="F:DNA-binding transcription factor activity, RNA polymerase II-specific"/>
    <property type="evidence" value="ECO:0007669"/>
    <property type="project" value="TreeGrafter"/>
</dbReference>
<dbReference type="GO" id="GO:0005634">
    <property type="term" value="C:nucleus"/>
    <property type="evidence" value="ECO:0007669"/>
    <property type="project" value="UniProtKB-SubCell"/>
</dbReference>
<dbReference type="GO" id="GO:0006351">
    <property type="term" value="P:DNA-templated transcription"/>
    <property type="evidence" value="ECO:0007669"/>
    <property type="project" value="InterPro"/>
</dbReference>
<reference evidence="9 10" key="1">
    <citation type="journal article" date="2018" name="Front. Microbiol.">
        <title>Genome-Wide Analysis of Corynespora cassiicola Leaf Fall Disease Putative Effectors.</title>
        <authorList>
            <person name="Lopez D."/>
            <person name="Ribeiro S."/>
            <person name="Label P."/>
            <person name="Fumanal B."/>
            <person name="Venisse J.S."/>
            <person name="Kohler A."/>
            <person name="de Oliveira R.R."/>
            <person name="Labutti K."/>
            <person name="Lipzen A."/>
            <person name="Lail K."/>
            <person name="Bauer D."/>
            <person name="Ohm R.A."/>
            <person name="Barry K.W."/>
            <person name="Spatafora J."/>
            <person name="Grigoriev I.V."/>
            <person name="Martin F.M."/>
            <person name="Pujade-Renaud V."/>
        </authorList>
    </citation>
    <scope>NUCLEOTIDE SEQUENCE [LARGE SCALE GENOMIC DNA]</scope>
    <source>
        <strain evidence="9 10">Philippines</strain>
    </source>
</reference>
<keyword evidence="2" id="KW-0479">Metal-binding</keyword>
<dbReference type="OrthoDB" id="2399539at2759"/>
<dbReference type="GO" id="GO:0043565">
    <property type="term" value="F:sequence-specific DNA binding"/>
    <property type="evidence" value="ECO:0007669"/>
    <property type="project" value="TreeGrafter"/>
</dbReference>
<dbReference type="EMBL" id="KZ678128">
    <property type="protein sequence ID" value="PSN74840.1"/>
    <property type="molecule type" value="Genomic_DNA"/>
</dbReference>
<evidence type="ECO:0000256" key="1">
    <source>
        <dbReference type="ARBA" id="ARBA00004123"/>
    </source>
</evidence>
<dbReference type="PANTHER" id="PTHR47782">
    <property type="entry name" value="ZN(II)2CYS6 TRANSCRIPTION FACTOR (EUROFUNG)-RELATED"/>
    <property type="match status" value="1"/>
</dbReference>
<evidence type="ECO:0000256" key="2">
    <source>
        <dbReference type="ARBA" id="ARBA00022723"/>
    </source>
</evidence>
<evidence type="ECO:0000313" key="9">
    <source>
        <dbReference type="EMBL" id="PSN74840.1"/>
    </source>
</evidence>
<evidence type="ECO:0000256" key="4">
    <source>
        <dbReference type="ARBA" id="ARBA00023015"/>
    </source>
</evidence>
<dbReference type="AlphaFoldDB" id="A0A2T2PB18"/>
<feature type="domain" description="Xylanolytic transcriptional activator regulatory" evidence="8">
    <location>
        <begin position="63"/>
        <end position="137"/>
    </location>
</feature>
<dbReference type="InterPro" id="IPR007219">
    <property type="entry name" value="XnlR_reg_dom"/>
</dbReference>
<evidence type="ECO:0000259" key="8">
    <source>
        <dbReference type="SMART" id="SM00906"/>
    </source>
</evidence>
<sequence>MILAIGNIRLFRDRVTHLHPFGFFTAALEVNPPSESSFSSISDVENLLLIALFGVYYNIGCSIWELARLCVRICIELQLHRQGTQCPTITTAGSQRCGRVFWESYLLDRFASSMLGRPFTIDDSLIDVELPNEPSESVFNHLVRLGRITSTIHASAYCQFPRAPNSLDNPDIMMLRNFHAQLKAWRHQAPVFEASHCFYSTQEFFELTYQEARLWLFRVAINHLPARSSNMRDKLLLLCLQAAQRIIECFNILWQTNLATYSRAFMRLILVSGLITVSVIKIQMHTGRNHPKEHSDSDVGIDTWLEDIGLDTSTCFPALSACRDTLEKAGKILSWLAIQMPDVSAYAQIFETLNGEVDTLSSNTWARSAQPSSPLESAQLSELTEDPISVLGNQQIPGISHGDGLLPDVDGLLGNDTFWSFTDAAWMGEIEDNISGFIWDTMMPWQGSPLDT</sequence>
<dbReference type="SMART" id="SM00906">
    <property type="entry name" value="Fungal_trans"/>
    <property type="match status" value="1"/>
</dbReference>
<dbReference type="Proteomes" id="UP000240883">
    <property type="component" value="Unassembled WGS sequence"/>
</dbReference>
<keyword evidence="3" id="KW-0862">Zinc</keyword>
<dbReference type="CDD" id="cd12148">
    <property type="entry name" value="fungal_TF_MHR"/>
    <property type="match status" value="1"/>
</dbReference>
<protein>
    <recommendedName>
        <fullName evidence="8">Xylanolytic transcriptional activator regulatory domain-containing protein</fullName>
    </recommendedName>
</protein>
<keyword evidence="7" id="KW-0539">Nucleus</keyword>
<keyword evidence="5" id="KW-0238">DNA-binding</keyword>
<evidence type="ECO:0000256" key="3">
    <source>
        <dbReference type="ARBA" id="ARBA00022833"/>
    </source>
</evidence>
<gene>
    <name evidence="9" type="ORF">BS50DRAFT_540411</name>
</gene>
<dbReference type="Pfam" id="PF04082">
    <property type="entry name" value="Fungal_trans"/>
    <property type="match status" value="1"/>
</dbReference>